<dbReference type="RefSeq" id="WP_162670882.1">
    <property type="nucleotide sequence ID" value="NZ_LR593886.1"/>
</dbReference>
<dbReference type="InterPro" id="IPR020846">
    <property type="entry name" value="MFS_dom"/>
</dbReference>
<feature type="transmembrane region" description="Helical" evidence="5">
    <location>
        <begin position="291"/>
        <end position="309"/>
    </location>
</feature>
<dbReference type="GO" id="GO:0022857">
    <property type="term" value="F:transmembrane transporter activity"/>
    <property type="evidence" value="ECO:0007669"/>
    <property type="project" value="InterPro"/>
</dbReference>
<evidence type="ECO:0000259" key="6">
    <source>
        <dbReference type="PROSITE" id="PS50850"/>
    </source>
</evidence>
<dbReference type="Pfam" id="PF07690">
    <property type="entry name" value="MFS_1"/>
    <property type="match status" value="1"/>
</dbReference>
<dbReference type="InterPro" id="IPR036259">
    <property type="entry name" value="MFS_trans_sf"/>
</dbReference>
<evidence type="ECO:0000313" key="7">
    <source>
        <dbReference type="EMBL" id="VTR96721.1"/>
    </source>
</evidence>
<evidence type="ECO:0000256" key="3">
    <source>
        <dbReference type="ARBA" id="ARBA00022989"/>
    </source>
</evidence>
<protein>
    <recommendedName>
        <fullName evidence="6">Major facilitator superfamily (MFS) profile domain-containing protein</fullName>
    </recommendedName>
</protein>
<feature type="transmembrane region" description="Helical" evidence="5">
    <location>
        <begin position="257"/>
        <end position="279"/>
    </location>
</feature>
<feature type="transmembrane region" description="Helical" evidence="5">
    <location>
        <begin position="43"/>
        <end position="62"/>
    </location>
</feature>
<feature type="transmembrane region" description="Helical" evidence="5">
    <location>
        <begin position="128"/>
        <end position="147"/>
    </location>
</feature>
<comment type="subcellular location">
    <subcellularLocation>
        <location evidence="1">Membrane</location>
        <topology evidence="1">Multi-pass membrane protein</topology>
    </subcellularLocation>
</comment>
<feature type="transmembrane region" description="Helical" evidence="5">
    <location>
        <begin position="348"/>
        <end position="371"/>
    </location>
</feature>
<dbReference type="Gene3D" id="1.20.1250.20">
    <property type="entry name" value="MFS general substrate transporter like domains"/>
    <property type="match status" value="2"/>
</dbReference>
<keyword evidence="4 5" id="KW-0472">Membrane</keyword>
<evidence type="ECO:0000256" key="2">
    <source>
        <dbReference type="ARBA" id="ARBA00022692"/>
    </source>
</evidence>
<keyword evidence="3 5" id="KW-1133">Transmembrane helix</keyword>
<reference evidence="7 8" key="1">
    <citation type="submission" date="2019-05" db="EMBL/GenBank/DDBJ databases">
        <authorList>
            <consortium name="Science for Life Laboratories"/>
        </authorList>
    </citation>
    <scope>NUCLEOTIDE SEQUENCE [LARGE SCALE GENOMIC DNA]</scope>
    <source>
        <strain evidence="7">Soil9</strain>
    </source>
</reference>
<gene>
    <name evidence="7" type="ORF">SOIL9_10790</name>
</gene>
<name>A0A6P2D5Z5_9BACT</name>
<dbReference type="EMBL" id="LR593886">
    <property type="protein sequence ID" value="VTR96721.1"/>
    <property type="molecule type" value="Genomic_DNA"/>
</dbReference>
<dbReference type="GO" id="GO:0016020">
    <property type="term" value="C:membrane"/>
    <property type="evidence" value="ECO:0007669"/>
    <property type="project" value="UniProtKB-SubCell"/>
</dbReference>
<dbReference type="SUPFAM" id="SSF103473">
    <property type="entry name" value="MFS general substrate transporter"/>
    <property type="match status" value="1"/>
</dbReference>
<sequence>MKTQLLGFLCAATVVAYLQRSALSVPSKAIEGELGLTAQDMGLVWLAWYAGYAAFQLPAGIVTDRLGSKSALILFAVLWSTLTAIVGAATGFIELCVLWGAMGVAQAGIFVCATKAIGATFPRTEQAFASGALACCMAGGAALSQFVTGRLFGPLSWQGILVVYAVPGLVWASAFAYFVPSPEPRHRPEPEPDAAPSPALTPAPVPWSRLLTDRNMVLLCAQQFQRAGAVALFFTWFPRYLQETKGVSVASSGGLAAWPLLAGMLGGVLGGTISDWLLVRTNNARLSRQGLAASATAVCALVSLAAFYAETAGAAVALISVAAFCGYASGVSAYATALSMGGKRVAPVFATMNMAGNIGAGMFPFAVGHLVGGTGNWNLTLLLFGGMFAGSAVCWSLLNPKGTLFEEPE</sequence>
<evidence type="ECO:0000313" key="8">
    <source>
        <dbReference type="Proteomes" id="UP000464178"/>
    </source>
</evidence>
<feature type="transmembrane region" description="Helical" evidence="5">
    <location>
        <begin position="159"/>
        <end position="179"/>
    </location>
</feature>
<dbReference type="KEGG" id="gms:SOIL9_10790"/>
<evidence type="ECO:0000256" key="1">
    <source>
        <dbReference type="ARBA" id="ARBA00004141"/>
    </source>
</evidence>
<feature type="transmembrane region" description="Helical" evidence="5">
    <location>
        <begin position="315"/>
        <end position="336"/>
    </location>
</feature>
<proteinExistence type="predicted"/>
<feature type="transmembrane region" description="Helical" evidence="5">
    <location>
        <begin position="99"/>
        <end position="121"/>
    </location>
</feature>
<accession>A0A6P2D5Z5</accession>
<feature type="domain" description="Major facilitator superfamily (MFS) profile" evidence="6">
    <location>
        <begin position="5"/>
        <end position="403"/>
    </location>
</feature>
<organism evidence="7 8">
    <name type="scientific">Gemmata massiliana</name>
    <dbReference type="NCBI Taxonomy" id="1210884"/>
    <lineage>
        <taxon>Bacteria</taxon>
        <taxon>Pseudomonadati</taxon>
        <taxon>Planctomycetota</taxon>
        <taxon>Planctomycetia</taxon>
        <taxon>Gemmatales</taxon>
        <taxon>Gemmataceae</taxon>
        <taxon>Gemmata</taxon>
    </lineage>
</organism>
<dbReference type="Proteomes" id="UP000464178">
    <property type="component" value="Chromosome"/>
</dbReference>
<evidence type="ECO:0000256" key="4">
    <source>
        <dbReference type="ARBA" id="ARBA00023136"/>
    </source>
</evidence>
<dbReference type="PANTHER" id="PTHR11662:SF399">
    <property type="entry name" value="FI19708P1-RELATED"/>
    <property type="match status" value="1"/>
</dbReference>
<feature type="transmembrane region" description="Helical" evidence="5">
    <location>
        <begin position="71"/>
        <end position="93"/>
    </location>
</feature>
<dbReference type="InterPro" id="IPR011701">
    <property type="entry name" value="MFS"/>
</dbReference>
<evidence type="ECO:0000256" key="5">
    <source>
        <dbReference type="SAM" id="Phobius"/>
    </source>
</evidence>
<feature type="transmembrane region" description="Helical" evidence="5">
    <location>
        <begin position="216"/>
        <end position="237"/>
    </location>
</feature>
<dbReference type="AlphaFoldDB" id="A0A6P2D5Z5"/>
<dbReference type="InterPro" id="IPR050382">
    <property type="entry name" value="MFS_Na/Anion_cotransporter"/>
</dbReference>
<dbReference type="PROSITE" id="PS50850">
    <property type="entry name" value="MFS"/>
    <property type="match status" value="1"/>
</dbReference>
<dbReference type="PANTHER" id="PTHR11662">
    <property type="entry name" value="SOLUTE CARRIER FAMILY 17"/>
    <property type="match status" value="1"/>
</dbReference>
<feature type="transmembrane region" description="Helical" evidence="5">
    <location>
        <begin position="377"/>
        <end position="398"/>
    </location>
</feature>
<keyword evidence="8" id="KW-1185">Reference proteome</keyword>
<keyword evidence="2 5" id="KW-0812">Transmembrane</keyword>